<gene>
    <name evidence="2" type="ORF">K491DRAFT_508892</name>
</gene>
<dbReference type="EMBL" id="MU004377">
    <property type="protein sequence ID" value="KAF2653694.1"/>
    <property type="molecule type" value="Genomic_DNA"/>
</dbReference>
<dbReference type="AlphaFoldDB" id="A0A6A6T582"/>
<accession>A0A6A6T582</accession>
<sequence>MTWSSKHLALSSSCLSFPTTICDCYTRIAQCSMQIVWVMPEVGFQRASRDYHLEAHTYSLCACKRTERRNICRLYQDLIDINTVIPQLNRSIKNNQPFRPFVK</sequence>
<feature type="chain" id="PRO_5025380045" evidence="1">
    <location>
        <begin position="17"/>
        <end position="103"/>
    </location>
</feature>
<evidence type="ECO:0000256" key="1">
    <source>
        <dbReference type="SAM" id="SignalP"/>
    </source>
</evidence>
<keyword evidence="1" id="KW-0732">Signal</keyword>
<protein>
    <submittedName>
        <fullName evidence="2">Uncharacterized protein</fullName>
    </submittedName>
</protein>
<dbReference type="Proteomes" id="UP000799324">
    <property type="component" value="Unassembled WGS sequence"/>
</dbReference>
<name>A0A6A6T582_9PLEO</name>
<organism evidence="2 3">
    <name type="scientific">Lophiostoma macrostomum CBS 122681</name>
    <dbReference type="NCBI Taxonomy" id="1314788"/>
    <lineage>
        <taxon>Eukaryota</taxon>
        <taxon>Fungi</taxon>
        <taxon>Dikarya</taxon>
        <taxon>Ascomycota</taxon>
        <taxon>Pezizomycotina</taxon>
        <taxon>Dothideomycetes</taxon>
        <taxon>Pleosporomycetidae</taxon>
        <taxon>Pleosporales</taxon>
        <taxon>Lophiostomataceae</taxon>
        <taxon>Lophiostoma</taxon>
    </lineage>
</organism>
<evidence type="ECO:0000313" key="2">
    <source>
        <dbReference type="EMBL" id="KAF2653694.1"/>
    </source>
</evidence>
<keyword evidence="3" id="KW-1185">Reference proteome</keyword>
<feature type="signal peptide" evidence="1">
    <location>
        <begin position="1"/>
        <end position="16"/>
    </location>
</feature>
<proteinExistence type="predicted"/>
<reference evidence="2" key="1">
    <citation type="journal article" date="2020" name="Stud. Mycol.">
        <title>101 Dothideomycetes genomes: a test case for predicting lifestyles and emergence of pathogens.</title>
        <authorList>
            <person name="Haridas S."/>
            <person name="Albert R."/>
            <person name="Binder M."/>
            <person name="Bloem J."/>
            <person name="Labutti K."/>
            <person name="Salamov A."/>
            <person name="Andreopoulos B."/>
            <person name="Baker S."/>
            <person name="Barry K."/>
            <person name="Bills G."/>
            <person name="Bluhm B."/>
            <person name="Cannon C."/>
            <person name="Castanera R."/>
            <person name="Culley D."/>
            <person name="Daum C."/>
            <person name="Ezra D."/>
            <person name="Gonzalez J."/>
            <person name="Henrissat B."/>
            <person name="Kuo A."/>
            <person name="Liang C."/>
            <person name="Lipzen A."/>
            <person name="Lutzoni F."/>
            <person name="Magnuson J."/>
            <person name="Mondo S."/>
            <person name="Nolan M."/>
            <person name="Ohm R."/>
            <person name="Pangilinan J."/>
            <person name="Park H.-J."/>
            <person name="Ramirez L."/>
            <person name="Alfaro M."/>
            <person name="Sun H."/>
            <person name="Tritt A."/>
            <person name="Yoshinaga Y."/>
            <person name="Zwiers L.-H."/>
            <person name="Turgeon B."/>
            <person name="Goodwin S."/>
            <person name="Spatafora J."/>
            <person name="Crous P."/>
            <person name="Grigoriev I."/>
        </authorList>
    </citation>
    <scope>NUCLEOTIDE SEQUENCE</scope>
    <source>
        <strain evidence="2">CBS 122681</strain>
    </source>
</reference>
<evidence type="ECO:0000313" key="3">
    <source>
        <dbReference type="Proteomes" id="UP000799324"/>
    </source>
</evidence>